<dbReference type="Gene3D" id="3.20.20.80">
    <property type="entry name" value="Glycosidases"/>
    <property type="match status" value="1"/>
</dbReference>
<feature type="compositionally biased region" description="Pro residues" evidence="4">
    <location>
        <begin position="229"/>
        <end position="239"/>
    </location>
</feature>
<keyword evidence="5" id="KW-0812">Transmembrane</keyword>
<keyword evidence="1 3" id="KW-0378">Hydrolase</keyword>
<dbReference type="AlphaFoldDB" id="A0A1S1P9U3"/>
<feature type="compositionally biased region" description="Low complexity" evidence="4">
    <location>
        <begin position="61"/>
        <end position="84"/>
    </location>
</feature>
<comment type="caution">
    <text evidence="7">The sequence shown here is derived from an EMBL/GenBank/DDBJ whole genome shotgun (WGS) entry which is preliminary data.</text>
</comment>
<keyword evidence="8" id="KW-1185">Reference proteome</keyword>
<evidence type="ECO:0000256" key="5">
    <source>
        <dbReference type="SAM" id="Phobius"/>
    </source>
</evidence>
<feature type="compositionally biased region" description="Basic residues" evidence="4">
    <location>
        <begin position="158"/>
        <end position="177"/>
    </location>
</feature>
<keyword evidence="5" id="KW-0472">Membrane</keyword>
<evidence type="ECO:0000313" key="7">
    <source>
        <dbReference type="EMBL" id="OHV19678.1"/>
    </source>
</evidence>
<feature type="transmembrane region" description="Helical" evidence="5">
    <location>
        <begin position="177"/>
        <end position="198"/>
    </location>
</feature>
<sequence>MDVPGSSGPLPSAAGTDGPAGSGAGEDVIARTLPYERLGTPGSPMRPDKTLLSSVARTSATGQSSPTNSGSSTSTGSPTRSDSPFRQRASAGLGSPVSKGGGPVGSTSENPVPDGPGPGAGPGAEAGAGAADTDTDTDTDEAAQAPGAGGQGKDGRRGGNHRGGTARRGRPRRRRRTVLGVVAAAMVILLGAIGLVTLTGGPDSRPSADAPAASQAPDTAKAPGAQPAQPQPEPAPTGPAAPGVRWPSGANGNPPLDIRAWEAWTGRPTNVAVVFTKRNDWNGIAYDNWPMSDYPPGVYNGQLSIAQPLFPRSGDERTCARGHYDAYWAAFGETLTRSGRPDAIVRLGWEFNGNWFWWYPRDTATWKTCFQRAVTQIRSTAPAVRIDFNVSAHRDRMPNGDDVWAAYPGDEFVSIVSSDAYDSYPPSRSAETFDQQCNIPSGACTVAAFARAHGKQFAVPEWGLVRVDGNGGGDNPLFIEKMHDLFDRNRDILAYEAYFSTAEADNVRSSLINPPLNPMAAQRYLELFGAGAGGSGSPSGL</sequence>
<feature type="active site" description="Nucleophile" evidence="3">
    <location>
        <position position="461"/>
    </location>
</feature>
<feature type="domain" description="GH26" evidence="6">
    <location>
        <begin position="190"/>
        <end position="521"/>
    </location>
</feature>
<feature type="compositionally biased region" description="Polar residues" evidence="4">
    <location>
        <begin position="51"/>
        <end position="60"/>
    </location>
</feature>
<organism evidence="7 8">
    <name type="scientific">Parafrankia soli</name>
    <dbReference type="NCBI Taxonomy" id="2599596"/>
    <lineage>
        <taxon>Bacteria</taxon>
        <taxon>Bacillati</taxon>
        <taxon>Actinomycetota</taxon>
        <taxon>Actinomycetes</taxon>
        <taxon>Frankiales</taxon>
        <taxon>Frankiaceae</taxon>
        <taxon>Parafrankia</taxon>
    </lineage>
</organism>
<comment type="similarity">
    <text evidence="3">Belongs to the glycosyl hydrolase 26 family.</text>
</comment>
<keyword evidence="2 3" id="KW-0326">Glycosidase</keyword>
<evidence type="ECO:0000256" key="3">
    <source>
        <dbReference type="PROSITE-ProRule" id="PRU01100"/>
    </source>
</evidence>
<dbReference type="Proteomes" id="UP000179769">
    <property type="component" value="Unassembled WGS sequence"/>
</dbReference>
<proteinExistence type="inferred from homology"/>
<evidence type="ECO:0000256" key="1">
    <source>
        <dbReference type="ARBA" id="ARBA00022801"/>
    </source>
</evidence>
<name>A0A1S1P9U3_9ACTN</name>
<dbReference type="Pfam" id="PF02156">
    <property type="entry name" value="Glyco_hydro_26"/>
    <property type="match status" value="1"/>
</dbReference>
<dbReference type="OrthoDB" id="9816550at2"/>
<reference evidence="8" key="1">
    <citation type="submission" date="2016-07" db="EMBL/GenBank/DDBJ databases">
        <title>Frankia sp. NRRL B-16219 Genome sequencing.</title>
        <authorList>
            <person name="Ghodhbane-Gtari F."/>
            <person name="Swanson E."/>
            <person name="Gueddou A."/>
            <person name="Louati M."/>
            <person name="Nouioui I."/>
            <person name="Hezbri K."/>
            <person name="Abebe-Akele F."/>
            <person name="Simpson S."/>
            <person name="Morris K."/>
            <person name="Thomas K."/>
            <person name="Gtari M."/>
            <person name="Tisa L.S."/>
        </authorList>
    </citation>
    <scope>NUCLEOTIDE SEQUENCE [LARGE SCALE GENOMIC DNA]</scope>
    <source>
        <strain evidence="8">NRRL B-16219</strain>
    </source>
</reference>
<keyword evidence="5" id="KW-1133">Transmembrane helix</keyword>
<dbReference type="PROSITE" id="PS51764">
    <property type="entry name" value="GH26"/>
    <property type="match status" value="1"/>
</dbReference>
<evidence type="ECO:0000256" key="4">
    <source>
        <dbReference type="SAM" id="MobiDB-lite"/>
    </source>
</evidence>
<feature type="region of interest" description="Disordered" evidence="4">
    <location>
        <begin position="203"/>
        <end position="252"/>
    </location>
</feature>
<feature type="active site" description="Proton donor" evidence="3">
    <location>
        <position position="350"/>
    </location>
</feature>
<dbReference type="InterPro" id="IPR022790">
    <property type="entry name" value="GH26_dom"/>
</dbReference>
<dbReference type="EMBL" id="MAXA01000279">
    <property type="protein sequence ID" value="OHV19678.1"/>
    <property type="molecule type" value="Genomic_DNA"/>
</dbReference>
<dbReference type="InterPro" id="IPR017853">
    <property type="entry name" value="GH"/>
</dbReference>
<dbReference type="SUPFAM" id="SSF51445">
    <property type="entry name" value="(Trans)glycosidases"/>
    <property type="match status" value="1"/>
</dbReference>
<dbReference type="GO" id="GO:0004553">
    <property type="term" value="F:hydrolase activity, hydrolyzing O-glycosyl compounds"/>
    <property type="evidence" value="ECO:0007669"/>
    <property type="project" value="InterPro"/>
</dbReference>
<feature type="compositionally biased region" description="Low complexity" evidence="4">
    <location>
        <begin position="203"/>
        <end position="228"/>
    </location>
</feature>
<evidence type="ECO:0000256" key="2">
    <source>
        <dbReference type="ARBA" id="ARBA00023295"/>
    </source>
</evidence>
<evidence type="ECO:0000313" key="8">
    <source>
        <dbReference type="Proteomes" id="UP000179769"/>
    </source>
</evidence>
<accession>A0A1S1P9U3</accession>
<gene>
    <name evidence="7" type="ORF">BBK14_09120</name>
</gene>
<feature type="compositionally biased region" description="Gly residues" evidence="4">
    <location>
        <begin position="117"/>
        <end position="126"/>
    </location>
</feature>
<protein>
    <recommendedName>
        <fullName evidence="6">GH26 domain-containing protein</fullName>
    </recommendedName>
</protein>
<feature type="region of interest" description="Disordered" evidence="4">
    <location>
        <begin position="1"/>
        <end position="177"/>
    </location>
</feature>
<evidence type="ECO:0000259" key="6">
    <source>
        <dbReference type="PROSITE" id="PS51764"/>
    </source>
</evidence>